<dbReference type="InterPro" id="IPR011545">
    <property type="entry name" value="DEAD/DEAH_box_helicase_dom"/>
</dbReference>
<dbReference type="SUPFAM" id="SSF52540">
    <property type="entry name" value="P-loop containing nucleoside triphosphate hydrolases"/>
    <property type="match status" value="1"/>
</dbReference>
<feature type="domain" description="Helicase ATP-binding" evidence="11">
    <location>
        <begin position="192"/>
        <end position="309"/>
    </location>
</feature>
<dbReference type="InterPro" id="IPR027417">
    <property type="entry name" value="P-loop_NTPase"/>
</dbReference>
<dbReference type="InterPro" id="IPR014001">
    <property type="entry name" value="Helicase_ATP-bd"/>
</dbReference>
<dbReference type="GO" id="GO:0003723">
    <property type="term" value="F:RNA binding"/>
    <property type="evidence" value="ECO:0007669"/>
    <property type="project" value="UniProtKB-KW"/>
</dbReference>
<dbReference type="GO" id="GO:0016787">
    <property type="term" value="F:hydrolase activity"/>
    <property type="evidence" value="ECO:0007669"/>
    <property type="project" value="UniProtKB-KW"/>
</dbReference>
<protein>
    <recommendedName>
        <fullName evidence="1">RNA helicase</fullName>
        <ecNumber evidence="1">3.6.4.13</ecNumber>
    </recommendedName>
</protein>
<evidence type="ECO:0000256" key="9">
    <source>
        <dbReference type="SAM" id="MobiDB-lite"/>
    </source>
</evidence>
<dbReference type="GO" id="GO:0003724">
    <property type="term" value="F:RNA helicase activity"/>
    <property type="evidence" value="ECO:0007669"/>
    <property type="project" value="UniProtKB-EC"/>
</dbReference>
<evidence type="ECO:0000256" key="6">
    <source>
        <dbReference type="ARBA" id="ARBA00022884"/>
    </source>
</evidence>
<feature type="transmembrane region" description="Helical" evidence="10">
    <location>
        <begin position="269"/>
        <end position="287"/>
    </location>
</feature>
<keyword evidence="10" id="KW-1133">Transmembrane helix</keyword>
<keyword evidence="3" id="KW-0378">Hydrolase</keyword>
<evidence type="ECO:0000259" key="11">
    <source>
        <dbReference type="PROSITE" id="PS51192"/>
    </source>
</evidence>
<feature type="region of interest" description="Disordered" evidence="9">
    <location>
        <begin position="1"/>
        <end position="131"/>
    </location>
</feature>
<evidence type="ECO:0000256" key="8">
    <source>
        <dbReference type="ARBA" id="ARBA00047984"/>
    </source>
</evidence>
<feature type="compositionally biased region" description="Gly residues" evidence="9">
    <location>
        <begin position="14"/>
        <end position="23"/>
    </location>
</feature>
<accession>A0A7S0KUG3</accession>
<feature type="compositionally biased region" description="Basic and acidic residues" evidence="9">
    <location>
        <begin position="121"/>
        <end position="130"/>
    </location>
</feature>
<dbReference type="GO" id="GO:0005829">
    <property type="term" value="C:cytosol"/>
    <property type="evidence" value="ECO:0007669"/>
    <property type="project" value="TreeGrafter"/>
</dbReference>
<keyword evidence="5" id="KW-0067">ATP-binding</keyword>
<evidence type="ECO:0000256" key="3">
    <source>
        <dbReference type="ARBA" id="ARBA00022801"/>
    </source>
</evidence>
<dbReference type="PANTHER" id="PTHR47959:SF15">
    <property type="entry name" value="RNA HELICASE"/>
    <property type="match status" value="1"/>
</dbReference>
<name>A0A7S0KUG3_MICPS</name>
<comment type="similarity">
    <text evidence="7">Belongs to the DEAD box helicase family. DDX52/ROK1 subfamily.</text>
</comment>
<dbReference type="AlphaFoldDB" id="A0A7S0KUG3"/>
<keyword evidence="10" id="KW-0812">Transmembrane</keyword>
<dbReference type="EMBL" id="HBEV01013413">
    <property type="protein sequence ID" value="CAD8593043.1"/>
    <property type="molecule type" value="Transcribed_RNA"/>
</dbReference>
<dbReference type="EC" id="3.6.4.13" evidence="1"/>
<dbReference type="InterPro" id="IPR050079">
    <property type="entry name" value="DEAD_box_RNA_helicase"/>
</dbReference>
<gene>
    <name evidence="12" type="ORF">MSP1404_LOCUS10447</name>
</gene>
<keyword evidence="4" id="KW-0347">Helicase</keyword>
<keyword evidence="2" id="KW-0547">Nucleotide-binding</keyword>
<dbReference type="Gene3D" id="3.40.50.300">
    <property type="entry name" value="P-loop containing nucleotide triphosphate hydrolases"/>
    <property type="match status" value="1"/>
</dbReference>
<evidence type="ECO:0000256" key="1">
    <source>
        <dbReference type="ARBA" id="ARBA00012552"/>
    </source>
</evidence>
<feature type="compositionally biased region" description="Acidic residues" evidence="9">
    <location>
        <begin position="76"/>
        <end position="87"/>
    </location>
</feature>
<reference evidence="12" key="1">
    <citation type="submission" date="2021-01" db="EMBL/GenBank/DDBJ databases">
        <authorList>
            <person name="Corre E."/>
            <person name="Pelletier E."/>
            <person name="Niang G."/>
            <person name="Scheremetjew M."/>
            <person name="Finn R."/>
            <person name="Kale V."/>
            <person name="Holt S."/>
            <person name="Cochrane G."/>
            <person name="Meng A."/>
            <person name="Brown T."/>
            <person name="Cohen L."/>
        </authorList>
    </citation>
    <scope>NUCLEOTIDE SEQUENCE</scope>
    <source>
        <strain evidence="12">CCMP494</strain>
    </source>
</reference>
<feature type="compositionally biased region" description="Low complexity" evidence="9">
    <location>
        <begin position="24"/>
        <end position="43"/>
    </location>
</feature>
<keyword evidence="10" id="KW-0472">Membrane</keyword>
<evidence type="ECO:0000313" key="12">
    <source>
        <dbReference type="EMBL" id="CAD8593043.1"/>
    </source>
</evidence>
<dbReference type="GO" id="GO:0005524">
    <property type="term" value="F:ATP binding"/>
    <property type="evidence" value="ECO:0007669"/>
    <property type="project" value="UniProtKB-KW"/>
</dbReference>
<dbReference type="PANTHER" id="PTHR47959">
    <property type="entry name" value="ATP-DEPENDENT RNA HELICASE RHLE-RELATED"/>
    <property type="match status" value="1"/>
</dbReference>
<feature type="compositionally biased region" description="Low complexity" evidence="9">
    <location>
        <begin position="50"/>
        <end position="65"/>
    </location>
</feature>
<dbReference type="SMART" id="SM00487">
    <property type="entry name" value="DEXDc"/>
    <property type="match status" value="1"/>
</dbReference>
<proteinExistence type="inferred from homology"/>
<evidence type="ECO:0000256" key="5">
    <source>
        <dbReference type="ARBA" id="ARBA00022840"/>
    </source>
</evidence>
<dbReference type="PROSITE" id="PS51192">
    <property type="entry name" value="HELICASE_ATP_BIND_1"/>
    <property type="match status" value="1"/>
</dbReference>
<keyword evidence="6" id="KW-0694">RNA-binding</keyword>
<evidence type="ECO:0000256" key="10">
    <source>
        <dbReference type="SAM" id="Phobius"/>
    </source>
</evidence>
<sequence>MAVFSRKKSSQQDGVGGGGGGTAGSRAGDPPATRGHAGASASGRAHDAPAGTGSKKSKKGTASTGRNAADWKDIGGGDDDSDGEGDIDVFGGSASRASDKKEKKEKKRRKSALQEAADEAAADRGPRSAQEEAANILRKTHKIRVAGASNSCPPPLATFEDLRTAHGLGRKMLERLREAGFHEPTPIQRQAIPILLEGSELLAVAPTGSGKTLAFLLPMVTKLASKDDEAGGPRALLLSPTKELAQQSFRILKLLCRGTNTLRCVSRRFRCIVFFSFGFSVWFWLFAPPAFSPRARVIGGDATPGWSRD</sequence>
<dbReference type="Pfam" id="PF00270">
    <property type="entry name" value="DEAD"/>
    <property type="match status" value="1"/>
</dbReference>
<comment type="catalytic activity">
    <reaction evidence="8">
        <text>ATP + H2O = ADP + phosphate + H(+)</text>
        <dbReference type="Rhea" id="RHEA:13065"/>
        <dbReference type="ChEBI" id="CHEBI:15377"/>
        <dbReference type="ChEBI" id="CHEBI:15378"/>
        <dbReference type="ChEBI" id="CHEBI:30616"/>
        <dbReference type="ChEBI" id="CHEBI:43474"/>
        <dbReference type="ChEBI" id="CHEBI:456216"/>
        <dbReference type="EC" id="3.6.4.13"/>
    </reaction>
</comment>
<evidence type="ECO:0000256" key="2">
    <source>
        <dbReference type="ARBA" id="ARBA00022741"/>
    </source>
</evidence>
<organism evidence="12">
    <name type="scientific">Micromonas pusilla</name>
    <name type="common">Picoplanktonic green alga</name>
    <name type="synonym">Chromulina pusilla</name>
    <dbReference type="NCBI Taxonomy" id="38833"/>
    <lineage>
        <taxon>Eukaryota</taxon>
        <taxon>Viridiplantae</taxon>
        <taxon>Chlorophyta</taxon>
        <taxon>Mamiellophyceae</taxon>
        <taxon>Mamiellales</taxon>
        <taxon>Mamiellaceae</taxon>
        <taxon>Micromonas</taxon>
    </lineage>
</organism>
<evidence type="ECO:0000256" key="7">
    <source>
        <dbReference type="ARBA" id="ARBA00024355"/>
    </source>
</evidence>
<evidence type="ECO:0000256" key="4">
    <source>
        <dbReference type="ARBA" id="ARBA00022806"/>
    </source>
</evidence>